<comment type="catalytic activity">
    <reaction evidence="10 11">
        <text>RNA(n) + a ribonucleoside 5'-triphosphate = RNA(n+1) + diphosphate</text>
        <dbReference type="Rhea" id="RHEA:21248"/>
        <dbReference type="Rhea" id="RHEA-COMP:14527"/>
        <dbReference type="Rhea" id="RHEA-COMP:17342"/>
        <dbReference type="ChEBI" id="CHEBI:33019"/>
        <dbReference type="ChEBI" id="CHEBI:61557"/>
        <dbReference type="ChEBI" id="CHEBI:140395"/>
        <dbReference type="EC" id="2.7.7.6"/>
    </reaction>
</comment>
<dbReference type="STRING" id="1385515.GCA_000423325_00885"/>
<keyword evidence="5 11" id="KW-0808">Transferase</keyword>
<dbReference type="PANTHER" id="PTHR34476">
    <property type="entry name" value="DNA-DIRECTED RNA POLYMERASE SUBUNIT OMEGA"/>
    <property type="match status" value="1"/>
</dbReference>
<organism evidence="12 13">
    <name type="scientific">Lysobacter defluvii IMMIB APB-9 = DSM 18482</name>
    <dbReference type="NCBI Taxonomy" id="1385515"/>
    <lineage>
        <taxon>Bacteria</taxon>
        <taxon>Pseudomonadati</taxon>
        <taxon>Pseudomonadota</taxon>
        <taxon>Gammaproteobacteria</taxon>
        <taxon>Lysobacterales</taxon>
        <taxon>Lysobacteraceae</taxon>
        <taxon>Novilysobacter</taxon>
    </lineage>
</organism>
<dbReference type="InterPro" id="IPR036161">
    <property type="entry name" value="RPB6/omega-like_sf"/>
</dbReference>
<keyword evidence="13" id="KW-1185">Reference proteome</keyword>
<keyword evidence="4 11" id="KW-0240">DNA-directed RNA polymerase</keyword>
<evidence type="ECO:0000256" key="7">
    <source>
        <dbReference type="ARBA" id="ARBA00023163"/>
    </source>
</evidence>
<dbReference type="SUPFAM" id="SSF63562">
    <property type="entry name" value="RPB6/omega subunit-like"/>
    <property type="match status" value="1"/>
</dbReference>
<evidence type="ECO:0000256" key="9">
    <source>
        <dbReference type="ARBA" id="ARBA00030998"/>
    </source>
</evidence>
<dbReference type="InterPro" id="IPR006110">
    <property type="entry name" value="Pol_omega/Rpo6/RPB6"/>
</dbReference>
<evidence type="ECO:0000256" key="1">
    <source>
        <dbReference type="ARBA" id="ARBA00006711"/>
    </source>
</evidence>
<dbReference type="eggNOG" id="COG1758">
    <property type="taxonomic scope" value="Bacteria"/>
</dbReference>
<dbReference type="HAMAP" id="MF_00366">
    <property type="entry name" value="RNApol_bact_RpoZ"/>
    <property type="match status" value="1"/>
</dbReference>
<evidence type="ECO:0000313" key="12">
    <source>
        <dbReference type="EMBL" id="KGO99221.1"/>
    </source>
</evidence>
<dbReference type="GO" id="GO:0003899">
    <property type="term" value="F:DNA-directed RNA polymerase activity"/>
    <property type="evidence" value="ECO:0007669"/>
    <property type="project" value="UniProtKB-UniRule"/>
</dbReference>
<evidence type="ECO:0000256" key="3">
    <source>
        <dbReference type="ARBA" id="ARBA00013725"/>
    </source>
</evidence>
<evidence type="ECO:0000256" key="2">
    <source>
        <dbReference type="ARBA" id="ARBA00012418"/>
    </source>
</evidence>
<comment type="function">
    <text evidence="11">Promotes RNA polymerase assembly. Latches the N- and C-terminal regions of the beta' subunit thereby facilitating its interaction with the beta and alpha subunits.</text>
</comment>
<dbReference type="SMART" id="SM01409">
    <property type="entry name" value="RNA_pol_Rpb6"/>
    <property type="match status" value="1"/>
</dbReference>
<protein>
    <recommendedName>
        <fullName evidence="3 11">DNA-directed RNA polymerase subunit omega</fullName>
        <shortName evidence="11">RNAP omega subunit</shortName>
        <ecNumber evidence="2 11">2.7.7.6</ecNumber>
    </recommendedName>
    <alternativeName>
        <fullName evidence="9 11">RNA polymerase omega subunit</fullName>
    </alternativeName>
    <alternativeName>
        <fullName evidence="8 11">Transcriptase subunit omega</fullName>
    </alternativeName>
</protein>
<dbReference type="RefSeq" id="WP_027069353.1">
    <property type="nucleotide sequence ID" value="NZ_AUHT01000006.1"/>
</dbReference>
<dbReference type="NCBIfam" id="TIGR00690">
    <property type="entry name" value="rpoZ"/>
    <property type="match status" value="1"/>
</dbReference>
<name>A0A0A0MBV3_9GAMM</name>
<comment type="caution">
    <text evidence="12">The sequence shown here is derived from an EMBL/GenBank/DDBJ whole genome shotgun (WGS) entry which is preliminary data.</text>
</comment>
<dbReference type="EMBL" id="AVBH01000026">
    <property type="protein sequence ID" value="KGO99221.1"/>
    <property type="molecule type" value="Genomic_DNA"/>
</dbReference>
<dbReference type="EC" id="2.7.7.6" evidence="2 11"/>
<evidence type="ECO:0000313" key="13">
    <source>
        <dbReference type="Proteomes" id="UP000030003"/>
    </source>
</evidence>
<dbReference type="Gene3D" id="3.90.940.10">
    <property type="match status" value="1"/>
</dbReference>
<accession>A0A0A0MBV3</accession>
<dbReference type="AlphaFoldDB" id="A0A0A0MBV3"/>
<dbReference type="GO" id="GO:0003677">
    <property type="term" value="F:DNA binding"/>
    <property type="evidence" value="ECO:0007669"/>
    <property type="project" value="UniProtKB-UniRule"/>
</dbReference>
<dbReference type="GO" id="GO:0000428">
    <property type="term" value="C:DNA-directed RNA polymerase complex"/>
    <property type="evidence" value="ECO:0007669"/>
    <property type="project" value="UniProtKB-KW"/>
</dbReference>
<evidence type="ECO:0000256" key="10">
    <source>
        <dbReference type="ARBA" id="ARBA00048552"/>
    </source>
</evidence>
<comment type="subunit">
    <text evidence="11">The RNAP catalytic core consists of 2 alpha, 1 beta, 1 beta' and 1 omega subunit. When a sigma factor is associated with the core the holoenzyme is formed, which can initiate transcription.</text>
</comment>
<comment type="similarity">
    <text evidence="1 11">Belongs to the RNA polymerase subunit omega family.</text>
</comment>
<evidence type="ECO:0000256" key="11">
    <source>
        <dbReference type="HAMAP-Rule" id="MF_00366"/>
    </source>
</evidence>
<evidence type="ECO:0000256" key="5">
    <source>
        <dbReference type="ARBA" id="ARBA00022679"/>
    </source>
</evidence>
<evidence type="ECO:0000256" key="6">
    <source>
        <dbReference type="ARBA" id="ARBA00022695"/>
    </source>
</evidence>
<dbReference type="Proteomes" id="UP000030003">
    <property type="component" value="Unassembled WGS sequence"/>
</dbReference>
<keyword evidence="7 11" id="KW-0804">Transcription</keyword>
<keyword evidence="6 11" id="KW-0548">Nucleotidyltransferase</keyword>
<reference evidence="12 13" key="1">
    <citation type="submission" date="2013-08" db="EMBL/GenBank/DDBJ databases">
        <title>Genomic analysis of Lysobacter defluvii.</title>
        <authorList>
            <person name="Wang Q."/>
            <person name="Wang G."/>
        </authorList>
    </citation>
    <scope>NUCLEOTIDE SEQUENCE [LARGE SCALE GENOMIC DNA]</scope>
    <source>
        <strain evidence="12 13">IMMIB APB-9</strain>
    </source>
</reference>
<dbReference type="GO" id="GO:0006351">
    <property type="term" value="P:DNA-templated transcription"/>
    <property type="evidence" value="ECO:0007669"/>
    <property type="project" value="UniProtKB-UniRule"/>
</dbReference>
<dbReference type="InterPro" id="IPR003716">
    <property type="entry name" value="DNA-dir_RNA_pol_omega"/>
</dbReference>
<dbReference type="PANTHER" id="PTHR34476:SF1">
    <property type="entry name" value="DNA-DIRECTED RNA POLYMERASE SUBUNIT OMEGA"/>
    <property type="match status" value="1"/>
</dbReference>
<gene>
    <name evidence="11" type="primary">rpoZ</name>
    <name evidence="12" type="ORF">N791_10525</name>
</gene>
<sequence length="99" mass="11181">MARITVEDCLQVVDNRFELVMMAARRARQLANGVEPQLDNSESDDKPTVLALREIAARAIDTEYVDAVEKAERERKEREAMEWAAAEMVADEDLAKGED</sequence>
<evidence type="ECO:0000256" key="8">
    <source>
        <dbReference type="ARBA" id="ARBA00029924"/>
    </source>
</evidence>
<proteinExistence type="inferred from homology"/>
<dbReference type="Pfam" id="PF01192">
    <property type="entry name" value="RNA_pol_Rpb6"/>
    <property type="match status" value="1"/>
</dbReference>
<evidence type="ECO:0000256" key="4">
    <source>
        <dbReference type="ARBA" id="ARBA00022478"/>
    </source>
</evidence>
<dbReference type="OrthoDB" id="9796300at2"/>